<evidence type="ECO:0000256" key="2">
    <source>
        <dbReference type="ARBA" id="ARBA00009063"/>
    </source>
</evidence>
<comment type="similarity">
    <text evidence="2">Belongs to the syntaxin family.</text>
</comment>
<dbReference type="InterPro" id="IPR006012">
    <property type="entry name" value="Syntaxin/epimorphin_CS"/>
</dbReference>
<dbReference type="OrthoDB" id="29755at2759"/>
<dbReference type="AlphaFoldDB" id="A0A5N6LGL7"/>
<keyword evidence="3" id="KW-0813">Transport</keyword>
<comment type="subunit">
    <text evidence="10">Part of the t-SNARE complex.</text>
</comment>
<dbReference type="GO" id="GO:0012505">
    <property type="term" value="C:endomembrane system"/>
    <property type="evidence" value="ECO:0007669"/>
    <property type="project" value="TreeGrafter"/>
</dbReference>
<keyword evidence="14" id="KW-1185">Reference proteome</keyword>
<comment type="caution">
    <text evidence="13">The sequence shown here is derived from an EMBL/GenBank/DDBJ whole genome shotgun (WGS) entry which is preliminary data.</text>
</comment>
<dbReference type="CDD" id="cd15841">
    <property type="entry name" value="SNARE_Qc"/>
    <property type="match status" value="1"/>
</dbReference>
<organism evidence="13 14">
    <name type="scientific">Mikania micrantha</name>
    <name type="common">bitter vine</name>
    <dbReference type="NCBI Taxonomy" id="192012"/>
    <lineage>
        <taxon>Eukaryota</taxon>
        <taxon>Viridiplantae</taxon>
        <taxon>Streptophyta</taxon>
        <taxon>Embryophyta</taxon>
        <taxon>Tracheophyta</taxon>
        <taxon>Spermatophyta</taxon>
        <taxon>Magnoliopsida</taxon>
        <taxon>eudicotyledons</taxon>
        <taxon>Gunneridae</taxon>
        <taxon>Pentapetalae</taxon>
        <taxon>asterids</taxon>
        <taxon>campanulids</taxon>
        <taxon>Asterales</taxon>
        <taxon>Asteraceae</taxon>
        <taxon>Asteroideae</taxon>
        <taxon>Heliantheae alliance</taxon>
        <taxon>Eupatorieae</taxon>
        <taxon>Mikania</taxon>
    </lineage>
</organism>
<dbReference type="GO" id="GO:0005484">
    <property type="term" value="F:SNAP receptor activity"/>
    <property type="evidence" value="ECO:0007669"/>
    <property type="project" value="InterPro"/>
</dbReference>
<comment type="function">
    <text evidence="9">Vesicle trafficking protein that functions in the secretory pathway.</text>
</comment>
<dbReference type="GO" id="GO:0000149">
    <property type="term" value="F:SNARE binding"/>
    <property type="evidence" value="ECO:0007669"/>
    <property type="project" value="TreeGrafter"/>
</dbReference>
<dbReference type="PANTHER" id="PTHR19957:SF124">
    <property type="entry name" value="SYNTAXIN-8"/>
    <property type="match status" value="1"/>
</dbReference>
<dbReference type="InterPro" id="IPR045242">
    <property type="entry name" value="Syntaxin"/>
</dbReference>
<dbReference type="SUPFAM" id="SSF58038">
    <property type="entry name" value="SNARE fusion complex"/>
    <property type="match status" value="1"/>
</dbReference>
<evidence type="ECO:0000313" key="14">
    <source>
        <dbReference type="Proteomes" id="UP000326396"/>
    </source>
</evidence>
<dbReference type="GO" id="GO:0006906">
    <property type="term" value="P:vesicle fusion"/>
    <property type="evidence" value="ECO:0007669"/>
    <property type="project" value="TreeGrafter"/>
</dbReference>
<evidence type="ECO:0000256" key="4">
    <source>
        <dbReference type="ARBA" id="ARBA00022692"/>
    </source>
</evidence>
<dbReference type="PROSITE" id="PS50192">
    <property type="entry name" value="T_SNARE"/>
    <property type="match status" value="1"/>
</dbReference>
<dbReference type="EMBL" id="SZYD01001330">
    <property type="protein sequence ID" value="KAD0851880.1"/>
    <property type="molecule type" value="Genomic_DNA"/>
</dbReference>
<feature type="domain" description="T-SNARE coiled-coil homology" evidence="12">
    <location>
        <begin position="171"/>
        <end position="233"/>
    </location>
</feature>
<evidence type="ECO:0000256" key="8">
    <source>
        <dbReference type="ARBA" id="ARBA00023136"/>
    </source>
</evidence>
<keyword evidence="7 11" id="KW-0175">Coiled coil</keyword>
<evidence type="ECO:0000256" key="10">
    <source>
        <dbReference type="ARBA" id="ARBA00061857"/>
    </source>
</evidence>
<dbReference type="PROSITE" id="PS00914">
    <property type="entry name" value="SYNTAXIN"/>
    <property type="match status" value="1"/>
</dbReference>
<sequence length="280" mass="31891">MSVIEILTRVDAICKKYDKYDVDKQRDLNVAGDDAFARLYASVESDIETALQKAETANNEKNRASVVAINAEIRRTKAKLLEEIPKLQRLAMKKVKGLAPEEFAARNDLVQALPDRVQSIPDGGAAAPKQTGGWAASAFRTTNIKFDSDGRFDEEYFQESEESSQFRNEYEMRKIKQDQGLDMISEGLDTLKNMAQDMNEEVDRQVPLMDEIDDKVDKATSELRNTNVRLKHTVNQCFEVKVCEHQWNLDLVYSCDDQLLVCSLVMHALSVYNAIYFYLL</sequence>
<protein>
    <recommendedName>
        <fullName evidence="12">t-SNARE coiled-coil homology domain-containing protein</fullName>
    </recommendedName>
</protein>
<evidence type="ECO:0000256" key="9">
    <source>
        <dbReference type="ARBA" id="ARBA00054128"/>
    </source>
</evidence>
<proteinExistence type="inferred from homology"/>
<evidence type="ECO:0000313" key="13">
    <source>
        <dbReference type="EMBL" id="KAD0851880.1"/>
    </source>
</evidence>
<evidence type="ECO:0000256" key="7">
    <source>
        <dbReference type="ARBA" id="ARBA00023054"/>
    </source>
</evidence>
<reference evidence="13 14" key="1">
    <citation type="submission" date="2019-05" db="EMBL/GenBank/DDBJ databases">
        <title>Mikania micrantha, genome provides insights into the molecular mechanism of rapid growth.</title>
        <authorList>
            <person name="Liu B."/>
        </authorList>
    </citation>
    <scope>NUCLEOTIDE SEQUENCE [LARGE SCALE GENOMIC DNA]</scope>
    <source>
        <strain evidence="13">NLD-2019</strain>
        <tissue evidence="13">Leaf</tissue>
    </source>
</reference>
<feature type="coiled-coil region" evidence="11">
    <location>
        <begin position="181"/>
        <end position="229"/>
    </location>
</feature>
<feature type="coiled-coil region" evidence="11">
    <location>
        <begin position="40"/>
        <end position="90"/>
    </location>
</feature>
<name>A0A5N6LGL7_9ASTR</name>
<evidence type="ECO:0000256" key="6">
    <source>
        <dbReference type="ARBA" id="ARBA00022989"/>
    </source>
</evidence>
<dbReference type="Proteomes" id="UP000326396">
    <property type="component" value="Unassembled WGS sequence"/>
</dbReference>
<comment type="subcellular location">
    <subcellularLocation>
        <location evidence="1">Membrane</location>
        <topology evidence="1">Single-pass membrane protein</topology>
    </subcellularLocation>
</comment>
<gene>
    <name evidence="13" type="ORF">E3N88_43627</name>
</gene>
<keyword evidence="5" id="KW-0653">Protein transport</keyword>
<accession>A0A5N6LGL7</accession>
<dbReference type="SMART" id="SM00397">
    <property type="entry name" value="t_SNARE"/>
    <property type="match status" value="1"/>
</dbReference>
<dbReference type="InterPro" id="IPR000727">
    <property type="entry name" value="T_SNARE_dom"/>
</dbReference>
<dbReference type="GO" id="GO:0048278">
    <property type="term" value="P:vesicle docking"/>
    <property type="evidence" value="ECO:0007669"/>
    <property type="project" value="TreeGrafter"/>
</dbReference>
<dbReference type="GO" id="GO:0031201">
    <property type="term" value="C:SNARE complex"/>
    <property type="evidence" value="ECO:0007669"/>
    <property type="project" value="TreeGrafter"/>
</dbReference>
<evidence type="ECO:0000256" key="3">
    <source>
        <dbReference type="ARBA" id="ARBA00022448"/>
    </source>
</evidence>
<evidence type="ECO:0000256" key="1">
    <source>
        <dbReference type="ARBA" id="ARBA00004167"/>
    </source>
</evidence>
<keyword evidence="4" id="KW-0812">Transmembrane</keyword>
<keyword evidence="6" id="KW-1133">Transmembrane helix</keyword>
<dbReference type="FunFam" id="1.20.5.110:FF:000037">
    <property type="entry name" value="Putative syntaxin-71-like"/>
    <property type="match status" value="1"/>
</dbReference>
<keyword evidence="8" id="KW-0472">Membrane</keyword>
<evidence type="ECO:0000256" key="5">
    <source>
        <dbReference type="ARBA" id="ARBA00022927"/>
    </source>
</evidence>
<dbReference type="Gene3D" id="1.20.5.110">
    <property type="match status" value="1"/>
</dbReference>
<dbReference type="GO" id="GO:0006886">
    <property type="term" value="P:intracellular protein transport"/>
    <property type="evidence" value="ECO:0007669"/>
    <property type="project" value="InterPro"/>
</dbReference>
<evidence type="ECO:0000259" key="12">
    <source>
        <dbReference type="PROSITE" id="PS50192"/>
    </source>
</evidence>
<evidence type="ECO:0000256" key="11">
    <source>
        <dbReference type="SAM" id="Coils"/>
    </source>
</evidence>
<dbReference type="PANTHER" id="PTHR19957">
    <property type="entry name" value="SYNTAXIN"/>
    <property type="match status" value="1"/>
</dbReference>